<reference evidence="3" key="1">
    <citation type="submission" date="2018-04" db="EMBL/GenBank/DDBJ databases">
        <title>Comparative Analysis of Homologous Sequences of Saccharum officinarum and Saccharum spontaneum Reveals Independent Polyploidization Events.</title>
        <authorList>
            <person name="Sharma A."/>
            <person name="Song J."/>
            <person name="Lin Q."/>
            <person name="Singh R."/>
            <person name="Ramos N."/>
            <person name="Wang K."/>
            <person name="Zhang J."/>
            <person name="Ming R."/>
            <person name="Yu Q."/>
        </authorList>
    </citation>
    <scope>NUCLEOTIDE SEQUENCE</scope>
</reference>
<gene>
    <name evidence="3" type="ORF">SO62J10_000005</name>
</gene>
<evidence type="ECO:0000256" key="1">
    <source>
        <dbReference type="SAM" id="Coils"/>
    </source>
</evidence>
<dbReference type="AlphaFoldDB" id="A0A678T506"/>
<keyword evidence="1" id="KW-0175">Coiled coil</keyword>
<evidence type="ECO:0000256" key="2">
    <source>
        <dbReference type="SAM" id="MobiDB-lite"/>
    </source>
</evidence>
<dbReference type="EMBL" id="MH182504">
    <property type="protein sequence ID" value="AWA44677.1"/>
    <property type="molecule type" value="Genomic_DNA"/>
</dbReference>
<accession>A0A678T506</accession>
<name>A0A678T506_SACOF</name>
<evidence type="ECO:0000313" key="3">
    <source>
        <dbReference type="EMBL" id="AWA44677.1"/>
    </source>
</evidence>
<feature type="compositionally biased region" description="Basic and acidic residues" evidence="2">
    <location>
        <begin position="1"/>
        <end position="10"/>
    </location>
</feature>
<organism evidence="3">
    <name type="scientific">Saccharum officinarum</name>
    <name type="common">Sugarcane</name>
    <dbReference type="NCBI Taxonomy" id="4547"/>
    <lineage>
        <taxon>Eukaryota</taxon>
        <taxon>Viridiplantae</taxon>
        <taxon>Streptophyta</taxon>
        <taxon>Embryophyta</taxon>
        <taxon>Tracheophyta</taxon>
        <taxon>Spermatophyta</taxon>
        <taxon>Magnoliopsida</taxon>
        <taxon>Liliopsida</taxon>
        <taxon>Poales</taxon>
        <taxon>Poaceae</taxon>
        <taxon>PACMAD clade</taxon>
        <taxon>Panicoideae</taxon>
        <taxon>Andropogonodae</taxon>
        <taxon>Andropogoneae</taxon>
        <taxon>Saccharinae</taxon>
        <taxon>Saccharum</taxon>
        <taxon>Saccharum officinarum species complex</taxon>
    </lineage>
</organism>
<proteinExistence type="predicted"/>
<sequence>MKDTPPRGQDESENEDNDQPRNHICMINMDLDFFEEESAFSKIEKRIELEASMISKEQEKHILYETYKKTTGCRSKKGPGHGYLAKYPTQSQLMNERIEEQARASALAAAAQQKNSEMQAEVENLKEQLTVQAAERESDKEKIQQLQHQLESTSSKIREELRQELFSLIKQQNQAPPLNAAPTTIAPQPTETVTHPSELTTNATGIENMVSENEGADLAKLNRFLELLSGDCSLQIFWFLHTVADSVLLSKQNSILPRVLRSSANKSLFPNDKDSNETVTFITTQTLRNTAANKKRQCRKKRGKEDQP</sequence>
<protein>
    <submittedName>
        <fullName evidence="3">Uncharacterized protein</fullName>
    </submittedName>
</protein>
<feature type="region of interest" description="Disordered" evidence="2">
    <location>
        <begin position="1"/>
        <end position="23"/>
    </location>
</feature>
<feature type="coiled-coil region" evidence="1">
    <location>
        <begin position="108"/>
        <end position="163"/>
    </location>
</feature>